<proteinExistence type="predicted"/>
<comment type="caution">
    <text evidence="3">The sequence shown here is derived from an EMBL/GenBank/DDBJ whole genome shotgun (WGS) entry which is preliminary data.</text>
</comment>
<evidence type="ECO:0000313" key="4">
    <source>
        <dbReference type="Proteomes" id="UP000612585"/>
    </source>
</evidence>
<feature type="region of interest" description="Disordered" evidence="1">
    <location>
        <begin position="40"/>
        <end position="100"/>
    </location>
</feature>
<keyword evidence="2" id="KW-1133">Transmembrane helix</keyword>
<evidence type="ECO:0000313" key="3">
    <source>
        <dbReference type="EMBL" id="GIJ61316.1"/>
    </source>
</evidence>
<sequence>MSDFDDEPRGRSATGAVIIAVIFLAILGTGVGIVLGSANKKDGDDRAGGNPSPTVTATDVPSASATGGGKPTNTKAPTGTRTYAATTRDKCPEQTQEATGTTMSVKRYIKTNRSEVWICSGGGKTVYQGHRLDKPFRAATSDDTLFIGSVRYEGGVYAATNGDTTYFVGAESLRREKNGVEEATEPVEDLYET</sequence>
<dbReference type="EMBL" id="BOPG01000065">
    <property type="protein sequence ID" value="GIJ61316.1"/>
    <property type="molecule type" value="Genomic_DNA"/>
</dbReference>
<dbReference type="RefSeq" id="WP_204006174.1">
    <property type="nucleotide sequence ID" value="NZ_BOPG01000065.1"/>
</dbReference>
<reference evidence="3" key="1">
    <citation type="submission" date="2021-01" db="EMBL/GenBank/DDBJ databases">
        <title>Whole genome shotgun sequence of Virgisporangium aurantiacum NBRC 16421.</title>
        <authorList>
            <person name="Komaki H."/>
            <person name="Tamura T."/>
        </authorList>
    </citation>
    <scope>NUCLEOTIDE SEQUENCE</scope>
    <source>
        <strain evidence="3">NBRC 16421</strain>
    </source>
</reference>
<dbReference type="AlphaFoldDB" id="A0A8J4E4J9"/>
<evidence type="ECO:0000256" key="1">
    <source>
        <dbReference type="SAM" id="MobiDB-lite"/>
    </source>
</evidence>
<feature type="compositionally biased region" description="Polar residues" evidence="1">
    <location>
        <begin position="51"/>
        <end position="85"/>
    </location>
</feature>
<gene>
    <name evidence="3" type="ORF">Vau01_088320</name>
</gene>
<evidence type="ECO:0000256" key="2">
    <source>
        <dbReference type="SAM" id="Phobius"/>
    </source>
</evidence>
<keyword evidence="2" id="KW-0472">Membrane</keyword>
<feature type="transmembrane region" description="Helical" evidence="2">
    <location>
        <begin position="12"/>
        <end position="36"/>
    </location>
</feature>
<protein>
    <submittedName>
        <fullName evidence="3">Uncharacterized protein</fullName>
    </submittedName>
</protein>
<keyword evidence="2" id="KW-0812">Transmembrane</keyword>
<keyword evidence="4" id="KW-1185">Reference proteome</keyword>
<dbReference type="Proteomes" id="UP000612585">
    <property type="component" value="Unassembled WGS sequence"/>
</dbReference>
<name>A0A8J4E4J9_9ACTN</name>
<accession>A0A8J4E4J9</accession>
<organism evidence="3 4">
    <name type="scientific">Virgisporangium aurantiacum</name>
    <dbReference type="NCBI Taxonomy" id="175570"/>
    <lineage>
        <taxon>Bacteria</taxon>
        <taxon>Bacillati</taxon>
        <taxon>Actinomycetota</taxon>
        <taxon>Actinomycetes</taxon>
        <taxon>Micromonosporales</taxon>
        <taxon>Micromonosporaceae</taxon>
        <taxon>Virgisporangium</taxon>
    </lineage>
</organism>